<evidence type="ECO:0000313" key="3">
    <source>
        <dbReference type="Proteomes" id="UP001187531"/>
    </source>
</evidence>
<keyword evidence="3" id="KW-1185">Reference proteome</keyword>
<evidence type="ECO:0000313" key="2">
    <source>
        <dbReference type="EMBL" id="KAK2726920.1"/>
    </source>
</evidence>
<feature type="compositionally biased region" description="Basic and acidic residues" evidence="1">
    <location>
        <begin position="101"/>
        <end position="123"/>
    </location>
</feature>
<reference evidence="2" key="1">
    <citation type="submission" date="2023-07" db="EMBL/GenBank/DDBJ databases">
        <title>Chromosome-level genome assembly of Artemia franciscana.</title>
        <authorList>
            <person name="Jo E."/>
        </authorList>
    </citation>
    <scope>NUCLEOTIDE SEQUENCE</scope>
    <source>
        <tissue evidence="2">Whole body</tissue>
    </source>
</reference>
<dbReference type="EMBL" id="JAVRJZ010000001">
    <property type="protein sequence ID" value="KAK2726920.1"/>
    <property type="molecule type" value="Genomic_DNA"/>
</dbReference>
<organism evidence="2 3">
    <name type="scientific">Artemia franciscana</name>
    <name type="common">Brine shrimp</name>
    <name type="synonym">Artemia sanfranciscana</name>
    <dbReference type="NCBI Taxonomy" id="6661"/>
    <lineage>
        <taxon>Eukaryota</taxon>
        <taxon>Metazoa</taxon>
        <taxon>Ecdysozoa</taxon>
        <taxon>Arthropoda</taxon>
        <taxon>Crustacea</taxon>
        <taxon>Branchiopoda</taxon>
        <taxon>Anostraca</taxon>
        <taxon>Artemiidae</taxon>
        <taxon>Artemia</taxon>
    </lineage>
</organism>
<sequence length="169" mass="19180">MYKGIGFVLKEPSSEAVERTEQSLQEALRRRHEGQLGRIDLSSAVSYVLEPDGELSDLDLEESEDESDPLFEPAEEGHDGHCEDSDDEYDLPLIRIAKSHMKPEANLEESSSTREGHQSERTHSKSRLFVGDFNCLLPEVFRLGHDKQSCRRDKPICLTTKRLGAEMHI</sequence>
<protein>
    <submittedName>
        <fullName evidence="2">Uncharacterized protein</fullName>
    </submittedName>
</protein>
<comment type="caution">
    <text evidence="2">The sequence shown here is derived from an EMBL/GenBank/DDBJ whole genome shotgun (WGS) entry which is preliminary data.</text>
</comment>
<feature type="region of interest" description="Disordered" evidence="1">
    <location>
        <begin position="52"/>
        <end position="123"/>
    </location>
</feature>
<gene>
    <name evidence="2" type="ORF">QYM36_007684</name>
</gene>
<dbReference type="AlphaFoldDB" id="A0AA88IE14"/>
<proteinExistence type="predicted"/>
<feature type="compositionally biased region" description="Acidic residues" evidence="1">
    <location>
        <begin position="52"/>
        <end position="69"/>
    </location>
</feature>
<evidence type="ECO:0000256" key="1">
    <source>
        <dbReference type="SAM" id="MobiDB-lite"/>
    </source>
</evidence>
<accession>A0AA88IE14</accession>
<dbReference type="Proteomes" id="UP001187531">
    <property type="component" value="Unassembled WGS sequence"/>
</dbReference>
<name>A0AA88IE14_ARTSF</name>